<dbReference type="EMBL" id="CP036349">
    <property type="protein sequence ID" value="QDV76022.1"/>
    <property type="molecule type" value="Genomic_DNA"/>
</dbReference>
<evidence type="ECO:0000313" key="2">
    <source>
        <dbReference type="Proteomes" id="UP000316426"/>
    </source>
</evidence>
<keyword evidence="1" id="KW-0378">Hydrolase</keyword>
<gene>
    <name evidence="1" type="ORF">Spa11_42460</name>
</gene>
<reference evidence="1 2" key="1">
    <citation type="submission" date="2019-02" db="EMBL/GenBank/DDBJ databases">
        <title>Deep-cultivation of Planctomycetes and their phenomic and genomic characterization uncovers novel biology.</title>
        <authorList>
            <person name="Wiegand S."/>
            <person name="Jogler M."/>
            <person name="Boedeker C."/>
            <person name="Pinto D."/>
            <person name="Vollmers J."/>
            <person name="Rivas-Marin E."/>
            <person name="Kohn T."/>
            <person name="Peeters S.H."/>
            <person name="Heuer A."/>
            <person name="Rast P."/>
            <person name="Oberbeckmann S."/>
            <person name="Bunk B."/>
            <person name="Jeske O."/>
            <person name="Meyerdierks A."/>
            <person name="Storesund J.E."/>
            <person name="Kallscheuer N."/>
            <person name="Luecker S."/>
            <person name="Lage O.M."/>
            <person name="Pohl T."/>
            <person name="Merkel B.J."/>
            <person name="Hornburger P."/>
            <person name="Mueller R.-W."/>
            <person name="Bruemmer F."/>
            <person name="Labrenz M."/>
            <person name="Spormann A.M."/>
            <person name="Op den Camp H."/>
            <person name="Overmann J."/>
            <person name="Amann R."/>
            <person name="Jetten M.S.M."/>
            <person name="Mascher T."/>
            <person name="Medema M.H."/>
            <person name="Devos D.P."/>
            <person name="Kaster A.-K."/>
            <person name="Ovreas L."/>
            <person name="Rohde M."/>
            <person name="Galperin M.Y."/>
            <person name="Jogler C."/>
        </authorList>
    </citation>
    <scope>NUCLEOTIDE SEQUENCE [LARGE SCALE GENOMIC DNA]</scope>
    <source>
        <strain evidence="1 2">Spa11</strain>
    </source>
</reference>
<name>A0A518KDZ9_9BACT</name>
<organism evidence="1 2">
    <name type="scientific">Botrimarina mediterranea</name>
    <dbReference type="NCBI Taxonomy" id="2528022"/>
    <lineage>
        <taxon>Bacteria</taxon>
        <taxon>Pseudomonadati</taxon>
        <taxon>Planctomycetota</taxon>
        <taxon>Planctomycetia</taxon>
        <taxon>Pirellulales</taxon>
        <taxon>Lacipirellulaceae</taxon>
        <taxon>Botrimarina</taxon>
    </lineage>
</organism>
<dbReference type="Gene3D" id="3.40.50.1820">
    <property type="entry name" value="alpha/beta hydrolase"/>
    <property type="match status" value="1"/>
</dbReference>
<dbReference type="AlphaFoldDB" id="A0A518KDZ9"/>
<dbReference type="PANTHER" id="PTHR37946:SF1">
    <property type="entry name" value="SLL1969 PROTEIN"/>
    <property type="match status" value="1"/>
</dbReference>
<dbReference type="Proteomes" id="UP000316426">
    <property type="component" value="Chromosome"/>
</dbReference>
<keyword evidence="2" id="KW-1185">Reference proteome</keyword>
<proteinExistence type="predicted"/>
<dbReference type="PANTHER" id="PTHR37946">
    <property type="entry name" value="SLL1969 PROTEIN"/>
    <property type="match status" value="1"/>
</dbReference>
<dbReference type="InterPro" id="IPR029058">
    <property type="entry name" value="AB_hydrolase_fold"/>
</dbReference>
<evidence type="ECO:0000313" key="1">
    <source>
        <dbReference type="EMBL" id="QDV76022.1"/>
    </source>
</evidence>
<sequence length="244" mass="26512">MIGPADSNATPPAAPQPMRELVVLTHGIASTRFFLAPLAARLRSAGFTTRLTGYPSLWWSNETFGKRLAALLRRVAPSYDRVHLVVHSMGGIVARCALREELPPNFGRVVQIAPPNRGSHMATRLAVECGHPAWDNFIVRPHRFIAPTLVELVDAPDSFVNRLGPAPAGIDVGVIAASNDRVLYPEQTLLEGAADHCTVNGWHTGVLWTKETAELTARFLRTGRFGEGGQLSAVRDRLTPMAEA</sequence>
<dbReference type="RefSeq" id="WP_145116349.1">
    <property type="nucleotide sequence ID" value="NZ_CP036349.1"/>
</dbReference>
<dbReference type="SUPFAM" id="SSF53474">
    <property type="entry name" value="alpha/beta-Hydrolases"/>
    <property type="match status" value="1"/>
</dbReference>
<dbReference type="GO" id="GO:0016787">
    <property type="term" value="F:hydrolase activity"/>
    <property type="evidence" value="ECO:0007669"/>
    <property type="project" value="UniProtKB-KW"/>
</dbReference>
<dbReference type="KEGG" id="bmei:Spa11_42460"/>
<accession>A0A518KDZ9</accession>
<protein>
    <submittedName>
        <fullName evidence="1">Alpha/beta hydrolase family protein</fullName>
    </submittedName>
</protein>